<sequence length="135" mass="15856">MKSQLVDHHRKDHDFHDGDHDDDDDGDDDDDDLDESELIPARSNYGTRRTVMWTGPNSYKGYRDYRKTPPQAQQRPTYRSTPTYYSRPSQYNSRDTQYPSSRQSSRTVKVPLYNKKRAGDQKYKQGLLEFADLMA</sequence>
<dbReference type="WBParaSite" id="HDID_0000790101-mRNA-1">
    <property type="protein sequence ID" value="HDID_0000790101-mRNA-1"/>
    <property type="gene ID" value="HDID_0000790101"/>
</dbReference>
<feature type="compositionally biased region" description="Basic and acidic residues" evidence="1">
    <location>
        <begin position="1"/>
        <end position="19"/>
    </location>
</feature>
<gene>
    <name evidence="2" type="ORF">HDID_LOCUS7899</name>
</gene>
<feature type="compositionally biased region" description="Polar residues" evidence="1">
    <location>
        <begin position="70"/>
        <end position="107"/>
    </location>
</feature>
<feature type="compositionally biased region" description="Acidic residues" evidence="1">
    <location>
        <begin position="20"/>
        <end position="37"/>
    </location>
</feature>
<dbReference type="Proteomes" id="UP000274504">
    <property type="component" value="Unassembled WGS sequence"/>
</dbReference>
<organism evidence="4">
    <name type="scientific">Hymenolepis diminuta</name>
    <name type="common">Rat tapeworm</name>
    <dbReference type="NCBI Taxonomy" id="6216"/>
    <lineage>
        <taxon>Eukaryota</taxon>
        <taxon>Metazoa</taxon>
        <taxon>Spiralia</taxon>
        <taxon>Lophotrochozoa</taxon>
        <taxon>Platyhelminthes</taxon>
        <taxon>Cestoda</taxon>
        <taxon>Eucestoda</taxon>
        <taxon>Cyclophyllidea</taxon>
        <taxon>Hymenolepididae</taxon>
        <taxon>Hymenolepis</taxon>
    </lineage>
</organism>
<feature type="region of interest" description="Disordered" evidence="1">
    <location>
        <begin position="1"/>
        <end position="110"/>
    </location>
</feature>
<evidence type="ECO:0000313" key="4">
    <source>
        <dbReference type="WBParaSite" id="HDID_0000790101-mRNA-1"/>
    </source>
</evidence>
<dbReference type="OrthoDB" id="6253943at2759"/>
<evidence type="ECO:0000313" key="3">
    <source>
        <dbReference type="Proteomes" id="UP000274504"/>
    </source>
</evidence>
<reference evidence="2 3" key="2">
    <citation type="submission" date="2018-11" db="EMBL/GenBank/DDBJ databases">
        <authorList>
            <consortium name="Pathogen Informatics"/>
        </authorList>
    </citation>
    <scope>NUCLEOTIDE SEQUENCE [LARGE SCALE GENOMIC DNA]</scope>
</reference>
<name>A0A0R3SRS0_HYMDI</name>
<accession>A0A0R3SRS0</accession>
<evidence type="ECO:0000313" key="2">
    <source>
        <dbReference type="EMBL" id="VDL60217.1"/>
    </source>
</evidence>
<protein>
    <submittedName>
        <fullName evidence="2 4">Uncharacterized protein</fullName>
    </submittedName>
</protein>
<dbReference type="EMBL" id="UYSG01010995">
    <property type="protein sequence ID" value="VDL60217.1"/>
    <property type="molecule type" value="Genomic_DNA"/>
</dbReference>
<proteinExistence type="predicted"/>
<dbReference type="AlphaFoldDB" id="A0A0R3SRS0"/>
<reference evidence="4" key="1">
    <citation type="submission" date="2017-02" db="UniProtKB">
        <authorList>
            <consortium name="WormBaseParasite"/>
        </authorList>
    </citation>
    <scope>IDENTIFICATION</scope>
</reference>
<evidence type="ECO:0000256" key="1">
    <source>
        <dbReference type="SAM" id="MobiDB-lite"/>
    </source>
</evidence>